<keyword evidence="2" id="KW-0732">Signal</keyword>
<dbReference type="OrthoDB" id="3705032at2759"/>
<evidence type="ECO:0000256" key="2">
    <source>
        <dbReference type="SAM" id="SignalP"/>
    </source>
</evidence>
<feature type="compositionally biased region" description="Polar residues" evidence="1">
    <location>
        <begin position="69"/>
        <end position="85"/>
    </location>
</feature>
<evidence type="ECO:0000256" key="1">
    <source>
        <dbReference type="SAM" id="MobiDB-lite"/>
    </source>
</evidence>
<protein>
    <recommendedName>
        <fullName evidence="3">WD-like domain-containing protein</fullName>
    </recommendedName>
</protein>
<dbReference type="InterPro" id="IPR046925">
    <property type="entry name" value="WD-like_fungi"/>
</dbReference>
<accession>A0A9W4XF41</accession>
<evidence type="ECO:0000313" key="4">
    <source>
        <dbReference type="EMBL" id="CAI6290572.1"/>
    </source>
</evidence>
<dbReference type="Proteomes" id="UP001152607">
    <property type="component" value="Unassembled WGS sequence"/>
</dbReference>
<dbReference type="Pfam" id="PF20493">
    <property type="entry name" value="WD-like_fungi"/>
    <property type="match status" value="1"/>
</dbReference>
<evidence type="ECO:0000313" key="5">
    <source>
        <dbReference type="Proteomes" id="UP001152607"/>
    </source>
</evidence>
<feature type="region of interest" description="Disordered" evidence="1">
    <location>
        <begin position="69"/>
        <end position="93"/>
    </location>
</feature>
<gene>
    <name evidence="4" type="ORF">PDIGIT_LOCUS2440</name>
</gene>
<reference evidence="4" key="1">
    <citation type="submission" date="2023-01" db="EMBL/GenBank/DDBJ databases">
        <authorList>
            <person name="Van Ghelder C."/>
            <person name="Rancurel C."/>
        </authorList>
    </citation>
    <scope>NUCLEOTIDE SEQUENCE</scope>
    <source>
        <strain evidence="4">CNCM I-4278</strain>
    </source>
</reference>
<proteinExistence type="predicted"/>
<comment type="caution">
    <text evidence="4">The sequence shown here is derived from an EMBL/GenBank/DDBJ whole genome shotgun (WGS) entry which is preliminary data.</text>
</comment>
<evidence type="ECO:0000259" key="3">
    <source>
        <dbReference type="Pfam" id="PF20493"/>
    </source>
</evidence>
<name>A0A9W4XF41_9PLEO</name>
<sequence>MKFQSSILAFVVAIGVSATALPGPAPMADGLVPISAKKLPSGSTALIYTDDGPVKRELTPIATKKLPSGSTAISYSDSGDVTQHPTSDEDLSKRGWWDSKPKYCHVNTTPECDDDNGGPNETCNELLNELQGDRSRKQPEGAKQYCIMSGTGKLCCVKWTKKVNGLTNGDIADRFEKATKTCTLNGISAKYNSFWTRDTCMSLCINDGAGCKDESVFKS</sequence>
<feature type="domain" description="WD-like" evidence="3">
    <location>
        <begin position="107"/>
        <end position="211"/>
    </location>
</feature>
<feature type="signal peptide" evidence="2">
    <location>
        <begin position="1"/>
        <end position="20"/>
    </location>
</feature>
<dbReference type="AlphaFoldDB" id="A0A9W4XF41"/>
<keyword evidence="5" id="KW-1185">Reference proteome</keyword>
<feature type="chain" id="PRO_5040890012" description="WD-like domain-containing protein" evidence="2">
    <location>
        <begin position="21"/>
        <end position="219"/>
    </location>
</feature>
<dbReference type="EMBL" id="CAOQHR010000002">
    <property type="protein sequence ID" value="CAI6290572.1"/>
    <property type="molecule type" value="Genomic_DNA"/>
</dbReference>
<organism evidence="4 5">
    <name type="scientific">Periconia digitata</name>
    <dbReference type="NCBI Taxonomy" id="1303443"/>
    <lineage>
        <taxon>Eukaryota</taxon>
        <taxon>Fungi</taxon>
        <taxon>Dikarya</taxon>
        <taxon>Ascomycota</taxon>
        <taxon>Pezizomycotina</taxon>
        <taxon>Dothideomycetes</taxon>
        <taxon>Pleosporomycetidae</taxon>
        <taxon>Pleosporales</taxon>
        <taxon>Massarineae</taxon>
        <taxon>Periconiaceae</taxon>
        <taxon>Periconia</taxon>
    </lineage>
</organism>